<dbReference type="AlphaFoldDB" id="A0A9N9E566"/>
<dbReference type="Proteomes" id="UP000789739">
    <property type="component" value="Unassembled WGS sequence"/>
</dbReference>
<feature type="non-terminal residue" evidence="1">
    <location>
        <position position="48"/>
    </location>
</feature>
<name>A0A9N9E566_9GLOM</name>
<organism evidence="1 2">
    <name type="scientific">Paraglomus brasilianum</name>
    <dbReference type="NCBI Taxonomy" id="144538"/>
    <lineage>
        <taxon>Eukaryota</taxon>
        <taxon>Fungi</taxon>
        <taxon>Fungi incertae sedis</taxon>
        <taxon>Mucoromycota</taxon>
        <taxon>Glomeromycotina</taxon>
        <taxon>Glomeromycetes</taxon>
        <taxon>Paraglomerales</taxon>
        <taxon>Paraglomeraceae</taxon>
        <taxon>Paraglomus</taxon>
    </lineage>
</organism>
<proteinExistence type="predicted"/>
<evidence type="ECO:0000313" key="1">
    <source>
        <dbReference type="EMBL" id="CAG8663009.1"/>
    </source>
</evidence>
<gene>
    <name evidence="1" type="ORF">PBRASI_LOCUS10890</name>
</gene>
<sequence length="48" mass="5716">MNSRSMIYKRNWENTTPLPGISITQDINYTQWKKVTGHFVYLNIARDN</sequence>
<accession>A0A9N9E566</accession>
<protein>
    <submittedName>
        <fullName evidence="1">9632_t:CDS:1</fullName>
    </submittedName>
</protein>
<dbReference type="EMBL" id="CAJVPI010003867">
    <property type="protein sequence ID" value="CAG8663009.1"/>
    <property type="molecule type" value="Genomic_DNA"/>
</dbReference>
<evidence type="ECO:0000313" key="2">
    <source>
        <dbReference type="Proteomes" id="UP000789739"/>
    </source>
</evidence>
<reference evidence="1" key="1">
    <citation type="submission" date="2021-06" db="EMBL/GenBank/DDBJ databases">
        <authorList>
            <person name="Kallberg Y."/>
            <person name="Tangrot J."/>
            <person name="Rosling A."/>
        </authorList>
    </citation>
    <scope>NUCLEOTIDE SEQUENCE</scope>
    <source>
        <strain evidence="1">BR232B</strain>
    </source>
</reference>
<keyword evidence="2" id="KW-1185">Reference proteome</keyword>
<comment type="caution">
    <text evidence="1">The sequence shown here is derived from an EMBL/GenBank/DDBJ whole genome shotgun (WGS) entry which is preliminary data.</text>
</comment>